<sequence>MVSTAKKNAPSNRASRLRTASYLLSSSVMGSSVPWRERRGWRESDMEPRLGGFGRRRLTLTR</sequence>
<name>A0ABQ2SI62_STREZ</name>
<keyword evidence="2" id="KW-1185">Reference proteome</keyword>
<evidence type="ECO:0000313" key="2">
    <source>
        <dbReference type="Proteomes" id="UP000597853"/>
    </source>
</evidence>
<reference evidence="2" key="1">
    <citation type="journal article" date="2019" name="Int. J. Syst. Evol. Microbiol.">
        <title>The Global Catalogue of Microorganisms (GCM) 10K type strain sequencing project: providing services to taxonomists for standard genome sequencing and annotation.</title>
        <authorList>
            <consortium name="The Broad Institute Genomics Platform"/>
            <consortium name="The Broad Institute Genome Sequencing Center for Infectious Disease"/>
            <person name="Wu L."/>
            <person name="Ma J."/>
        </authorList>
    </citation>
    <scope>NUCLEOTIDE SEQUENCE [LARGE SCALE GENOMIC DNA]</scope>
    <source>
        <strain evidence="2">JCM 4416</strain>
    </source>
</reference>
<accession>A0ABQ2SI62</accession>
<organism evidence="1 2">
    <name type="scientific">Streptomyces pseudogriseolus</name>
    <name type="common">Streptomyces gancidicus</name>
    <name type="synonym">Streptomyces rubiginosus</name>
    <dbReference type="NCBI Taxonomy" id="36817"/>
    <lineage>
        <taxon>Bacteria</taxon>
        <taxon>Bacillati</taxon>
        <taxon>Actinomycetota</taxon>
        <taxon>Actinomycetes</taxon>
        <taxon>Kitasatosporales</taxon>
        <taxon>Streptomycetaceae</taxon>
        <taxon>Streptomyces</taxon>
        <taxon>Streptomyces pseudogriseolus group</taxon>
    </lineage>
</organism>
<gene>
    <name evidence="1" type="ORF">GCM10010285_02490</name>
</gene>
<comment type="caution">
    <text evidence="1">The sequence shown here is derived from an EMBL/GenBank/DDBJ whole genome shotgun (WGS) entry which is preliminary data.</text>
</comment>
<dbReference type="EMBL" id="BMTX01000001">
    <property type="protein sequence ID" value="GGS27913.1"/>
    <property type="molecule type" value="Genomic_DNA"/>
</dbReference>
<protein>
    <submittedName>
        <fullName evidence="1">Uncharacterized protein</fullName>
    </submittedName>
</protein>
<dbReference type="Proteomes" id="UP000597853">
    <property type="component" value="Unassembled WGS sequence"/>
</dbReference>
<evidence type="ECO:0000313" key="1">
    <source>
        <dbReference type="EMBL" id="GGS27913.1"/>
    </source>
</evidence>
<proteinExistence type="predicted"/>